<dbReference type="InterPro" id="IPR038594">
    <property type="entry name" value="SepF-like_sf"/>
</dbReference>
<dbReference type="InterPro" id="IPR007561">
    <property type="entry name" value="Cell_div_SepF/SepF-rel"/>
</dbReference>
<keyword evidence="2" id="KW-1185">Reference proteome</keyword>
<evidence type="ECO:0000313" key="2">
    <source>
        <dbReference type="Proteomes" id="UP001320159"/>
    </source>
</evidence>
<dbReference type="Proteomes" id="UP001320159">
    <property type="component" value="Unassembled WGS sequence"/>
</dbReference>
<evidence type="ECO:0000313" key="1">
    <source>
        <dbReference type="EMBL" id="MCD1293419.1"/>
    </source>
</evidence>
<dbReference type="PIRSF" id="PIRSF019313">
    <property type="entry name" value="UCP019313"/>
    <property type="match status" value="1"/>
</dbReference>
<proteinExistence type="predicted"/>
<dbReference type="RefSeq" id="WP_230739174.1">
    <property type="nucleotide sequence ID" value="NZ_PGCK01000001.1"/>
</dbReference>
<gene>
    <name evidence="1" type="ORF">CUJ83_00200</name>
</gene>
<organism evidence="1 2">
    <name type="scientific">Methanooceanicella nereidis</name>
    <dbReference type="NCBI Taxonomy" id="2052831"/>
    <lineage>
        <taxon>Archaea</taxon>
        <taxon>Methanobacteriati</taxon>
        <taxon>Methanobacteriota</taxon>
        <taxon>Stenosarchaea group</taxon>
        <taxon>Methanomicrobia</taxon>
        <taxon>Methanocellales</taxon>
        <taxon>Methanocellaceae</taxon>
        <taxon>Methanooceanicella</taxon>
    </lineage>
</organism>
<sequence length="124" mass="13616">MGSKGFMDKIFGNKPAAEAEEYTEIDLSEYEQAIGEGPAETYVRVAELTSLAQIPELKREIYNGNIVIVDITPIKGDSLTRDRALKDLKQVAIDVNGDIAGLGENQIIVTPMSIKIDRTKFTAK</sequence>
<dbReference type="AlphaFoldDB" id="A0AAP2R9K0"/>
<dbReference type="Pfam" id="PF04472">
    <property type="entry name" value="SepF"/>
    <property type="match status" value="1"/>
</dbReference>
<comment type="caution">
    <text evidence="1">The sequence shown here is derived from an EMBL/GenBank/DDBJ whole genome shotgun (WGS) entry which is preliminary data.</text>
</comment>
<dbReference type="InterPro" id="IPR012426">
    <property type="entry name" value="SepF_arc"/>
</dbReference>
<name>A0AAP2R9K0_9EURY</name>
<evidence type="ECO:0008006" key="3">
    <source>
        <dbReference type="Google" id="ProtNLM"/>
    </source>
</evidence>
<protein>
    <recommendedName>
        <fullName evidence="3">Cell division protein SepF</fullName>
    </recommendedName>
</protein>
<reference evidence="1 2" key="1">
    <citation type="submission" date="2017-11" db="EMBL/GenBank/DDBJ databases">
        <title>Isolation and Characterization of Family Methanocellaceae Species from Potential Methane Hydrate Area Offshore Southwestern Taiwan.</title>
        <authorList>
            <person name="Zhang W.-L."/>
            <person name="Chen W.-C."/>
            <person name="Lai M.-C."/>
            <person name="Chen S.-C."/>
        </authorList>
    </citation>
    <scope>NUCLEOTIDE SEQUENCE [LARGE SCALE GENOMIC DNA]</scope>
    <source>
        <strain evidence="1 2">CWC-04</strain>
    </source>
</reference>
<accession>A0AAP2R9K0</accession>
<dbReference type="Gene3D" id="3.30.110.150">
    <property type="entry name" value="SepF-like protein"/>
    <property type="match status" value="1"/>
</dbReference>
<dbReference type="EMBL" id="PGCK01000001">
    <property type="protein sequence ID" value="MCD1293419.1"/>
    <property type="molecule type" value="Genomic_DNA"/>
</dbReference>